<evidence type="ECO:0000313" key="16">
    <source>
        <dbReference type="EMBL" id="ERK56225.1"/>
    </source>
</evidence>
<evidence type="ECO:0000256" key="7">
    <source>
        <dbReference type="ARBA" id="ARBA00022801"/>
    </source>
</evidence>
<dbReference type="RefSeq" id="WP_021753101.1">
    <property type="nucleotide sequence ID" value="NZ_KI271845.1"/>
</dbReference>
<dbReference type="InterPro" id="IPR006379">
    <property type="entry name" value="HAD-SF_hydro_IIB"/>
</dbReference>
<comment type="catalytic activity">
    <reaction evidence="10">
        <text>2'-deoxycytidine + H2O + H(+) = 2'-deoxyuridine + NH4(+)</text>
        <dbReference type="Rhea" id="RHEA:13433"/>
        <dbReference type="ChEBI" id="CHEBI:15377"/>
        <dbReference type="ChEBI" id="CHEBI:15378"/>
        <dbReference type="ChEBI" id="CHEBI:15698"/>
        <dbReference type="ChEBI" id="CHEBI:16450"/>
        <dbReference type="ChEBI" id="CHEBI:28938"/>
        <dbReference type="EC" id="3.5.4.5"/>
    </reaction>
</comment>
<organism evidence="16 17">
    <name type="scientific">Gemella bergeri ATCC 700627</name>
    <dbReference type="NCBI Taxonomy" id="1321820"/>
    <lineage>
        <taxon>Bacteria</taxon>
        <taxon>Bacillati</taxon>
        <taxon>Bacillota</taxon>
        <taxon>Bacilli</taxon>
        <taxon>Bacillales</taxon>
        <taxon>Gemellaceae</taxon>
        <taxon>Gemella</taxon>
    </lineage>
</organism>
<evidence type="ECO:0000256" key="14">
    <source>
        <dbReference type="PIRSR" id="PIRSR606262-3"/>
    </source>
</evidence>
<dbReference type="PROSITE" id="PS01228">
    <property type="entry name" value="COF_1"/>
    <property type="match status" value="1"/>
</dbReference>
<dbReference type="GO" id="GO:0072527">
    <property type="term" value="P:pyrimidine-containing compound metabolic process"/>
    <property type="evidence" value="ECO:0007669"/>
    <property type="project" value="UniProtKB-ARBA"/>
</dbReference>
<feature type="domain" description="CMP/dCMP-type deaminase" evidence="15">
    <location>
        <begin position="296"/>
        <end position="415"/>
    </location>
</feature>
<dbReference type="NCBIfam" id="NF004064">
    <property type="entry name" value="PRK05578.1"/>
    <property type="match status" value="1"/>
</dbReference>
<dbReference type="InterPro" id="IPR002125">
    <property type="entry name" value="CMP_dCMP_dom"/>
</dbReference>
<dbReference type="SFLD" id="SFLDG01140">
    <property type="entry name" value="C2.B:_Phosphomannomutase_and_P"/>
    <property type="match status" value="1"/>
</dbReference>
<evidence type="ECO:0000256" key="4">
    <source>
        <dbReference type="ARBA" id="ARBA00012783"/>
    </source>
</evidence>
<evidence type="ECO:0000256" key="5">
    <source>
        <dbReference type="ARBA" id="ARBA00018266"/>
    </source>
</evidence>
<dbReference type="Gene3D" id="3.30.1240.10">
    <property type="match status" value="1"/>
</dbReference>
<reference evidence="16 17" key="1">
    <citation type="submission" date="2013-08" db="EMBL/GenBank/DDBJ databases">
        <authorList>
            <person name="Weinstock G."/>
            <person name="Sodergren E."/>
            <person name="Wylie T."/>
            <person name="Fulton L."/>
            <person name="Fulton R."/>
            <person name="Fronick C."/>
            <person name="O'Laughlin M."/>
            <person name="Godfrey J."/>
            <person name="Miner T."/>
            <person name="Herter B."/>
            <person name="Appelbaum E."/>
            <person name="Cordes M."/>
            <person name="Lek S."/>
            <person name="Wollam A."/>
            <person name="Pepin K.H."/>
            <person name="Palsikar V.B."/>
            <person name="Mitreva M."/>
            <person name="Wilson R.K."/>
        </authorList>
    </citation>
    <scope>NUCLEOTIDE SEQUENCE [LARGE SCALE GENOMIC DNA]</scope>
    <source>
        <strain evidence="16 17">ATCC 700627</strain>
    </source>
</reference>
<dbReference type="Gene3D" id="3.40.140.10">
    <property type="entry name" value="Cytidine Deaminase, domain 2"/>
    <property type="match status" value="1"/>
</dbReference>
<evidence type="ECO:0000256" key="8">
    <source>
        <dbReference type="ARBA" id="ARBA00022833"/>
    </source>
</evidence>
<dbReference type="EMBL" id="AWVP01000099">
    <property type="protein sequence ID" value="ERK56225.1"/>
    <property type="molecule type" value="Genomic_DNA"/>
</dbReference>
<dbReference type="CDD" id="cd01283">
    <property type="entry name" value="cytidine_deaminase"/>
    <property type="match status" value="1"/>
</dbReference>
<evidence type="ECO:0000256" key="3">
    <source>
        <dbReference type="ARBA" id="ARBA00006576"/>
    </source>
</evidence>
<feature type="binding site" evidence="14">
    <location>
        <position position="386"/>
    </location>
    <ligand>
        <name>Zn(2+)</name>
        <dbReference type="ChEBI" id="CHEBI:29105"/>
        <note>catalytic</note>
    </ligand>
</feature>
<dbReference type="InterPro" id="IPR036412">
    <property type="entry name" value="HAD-like_sf"/>
</dbReference>
<dbReference type="SFLD" id="SFLDS00003">
    <property type="entry name" value="Haloacid_Dehalogenase"/>
    <property type="match status" value="1"/>
</dbReference>
<evidence type="ECO:0000256" key="6">
    <source>
        <dbReference type="ARBA" id="ARBA00022723"/>
    </source>
</evidence>
<evidence type="ECO:0000256" key="12">
    <source>
        <dbReference type="PIRSR" id="PIRSR606262-1"/>
    </source>
</evidence>
<gene>
    <name evidence="16" type="ORF">HMPREF1983_01452</name>
</gene>
<sequence length="433" mass="48531">MIKLIACDMDGTLLNLEHIIPKKNVELIKIAQQNNIKFVVATGRPYYEALPALKLENIKCDIISFNGGIIYDSTGNILDIIPISLKDLYYTVEIFKTLDIKYQLYTKNTVFTENLETDIQAYVDLIRANGQEPNIEHLRKDAFKRVKNGYLTEVENIEFYFNQPNNPPIKVIGLDADPEKLKKAQQLLMTNENLAVTSSGINNLEIMDKNATKGKALRKISDKYNISLKDIISIGDNLNDLSMLEISNISVAMINGMDELKNISTYVTTKDNTEAGVAETIFPILEKENNILNEDNINKLLMKEAIKAADYAYVPYSNFRVGAAILADNGVIYTGCNIENASYSPTNCAERTAIFKAVSEGVRNFKKIAIVGGKKDGDLNPYCPPCGVCRQVIAEFAEKDFKMLLGDSPDNYTVYNFFEEVLPLSFTSKDLKQ</sequence>
<dbReference type="NCBIfam" id="TIGR00099">
    <property type="entry name" value="Cof-subfamily"/>
    <property type="match status" value="1"/>
</dbReference>
<dbReference type="InterPro" id="IPR023214">
    <property type="entry name" value="HAD_sf"/>
</dbReference>
<dbReference type="PROSITE" id="PS00903">
    <property type="entry name" value="CYT_DCMP_DEAMINASES_1"/>
    <property type="match status" value="1"/>
</dbReference>
<dbReference type="NCBIfam" id="TIGR01484">
    <property type="entry name" value="HAD-SF-IIB"/>
    <property type="match status" value="1"/>
</dbReference>
<dbReference type="SUPFAM" id="SSF56784">
    <property type="entry name" value="HAD-like"/>
    <property type="match status" value="1"/>
</dbReference>
<dbReference type="PROSITE" id="PS51747">
    <property type="entry name" value="CYT_DCMP_DEAMINASES_2"/>
    <property type="match status" value="1"/>
</dbReference>
<keyword evidence="7" id="KW-0378">Hydrolase</keyword>
<dbReference type="InterPro" id="IPR016193">
    <property type="entry name" value="Cytidine_deaminase-like"/>
</dbReference>
<dbReference type="FunFam" id="3.40.140.10:FF:000008">
    <property type="entry name" value="Cytidine deaminase"/>
    <property type="match status" value="1"/>
</dbReference>
<dbReference type="InterPro" id="IPR006262">
    <property type="entry name" value="Cyt_deam_tetra"/>
</dbReference>
<dbReference type="SUPFAM" id="SSF53927">
    <property type="entry name" value="Cytidine deaminase-like"/>
    <property type="match status" value="1"/>
</dbReference>
<dbReference type="HOGENOM" id="CLU_044146_3_1_9"/>
<evidence type="ECO:0000256" key="13">
    <source>
        <dbReference type="PIRSR" id="PIRSR606262-2"/>
    </source>
</evidence>
<keyword evidence="8 14" id="KW-0862">Zinc</keyword>
<feature type="binding site" evidence="14">
    <location>
        <position position="389"/>
    </location>
    <ligand>
        <name>Zn(2+)</name>
        <dbReference type="ChEBI" id="CHEBI:29105"/>
        <note>catalytic</note>
    </ligand>
</feature>
<keyword evidence="17" id="KW-1185">Reference proteome</keyword>
<dbReference type="eggNOG" id="COG0295">
    <property type="taxonomic scope" value="Bacteria"/>
</dbReference>
<protein>
    <recommendedName>
        <fullName evidence="5">Cytidine deaminase</fullName>
        <ecNumber evidence="4">3.5.4.5</ecNumber>
    </recommendedName>
    <alternativeName>
        <fullName evidence="9">Cytidine aminohydrolase</fullName>
    </alternativeName>
</protein>
<feature type="binding site" evidence="14">
    <location>
        <position position="348"/>
    </location>
    <ligand>
        <name>Zn(2+)</name>
        <dbReference type="ChEBI" id="CHEBI:29105"/>
        <note>catalytic</note>
    </ligand>
</feature>
<comment type="catalytic activity">
    <reaction evidence="11">
        <text>cytidine + H2O + H(+) = uridine + NH4(+)</text>
        <dbReference type="Rhea" id="RHEA:16069"/>
        <dbReference type="ChEBI" id="CHEBI:15377"/>
        <dbReference type="ChEBI" id="CHEBI:15378"/>
        <dbReference type="ChEBI" id="CHEBI:16704"/>
        <dbReference type="ChEBI" id="CHEBI:17562"/>
        <dbReference type="ChEBI" id="CHEBI:28938"/>
        <dbReference type="EC" id="3.5.4.5"/>
    </reaction>
</comment>
<dbReference type="InterPro" id="IPR016192">
    <property type="entry name" value="APOBEC/CMP_deaminase_Zn-bd"/>
</dbReference>
<dbReference type="Pfam" id="PF08282">
    <property type="entry name" value="Hydrolase_3"/>
    <property type="match status" value="1"/>
</dbReference>
<dbReference type="Proteomes" id="UP000016637">
    <property type="component" value="Unassembled WGS sequence"/>
</dbReference>
<proteinExistence type="inferred from homology"/>
<dbReference type="GO" id="GO:0008270">
    <property type="term" value="F:zinc ion binding"/>
    <property type="evidence" value="ECO:0007669"/>
    <property type="project" value="InterPro"/>
</dbReference>
<comment type="similarity">
    <text evidence="3">Belongs to the cytidine and deoxycytidylate deaminase family.</text>
</comment>
<evidence type="ECO:0000259" key="15">
    <source>
        <dbReference type="PROSITE" id="PS51747"/>
    </source>
</evidence>
<feature type="binding site" evidence="13">
    <location>
        <begin position="337"/>
        <end position="343"/>
    </location>
    <ligand>
        <name>substrate</name>
    </ligand>
</feature>
<dbReference type="Gene3D" id="3.40.50.1000">
    <property type="entry name" value="HAD superfamily/HAD-like"/>
    <property type="match status" value="1"/>
</dbReference>
<keyword evidence="6 14" id="KW-0479">Metal-binding</keyword>
<feature type="active site" description="Proton donor" evidence="12">
    <location>
        <position position="350"/>
    </location>
</feature>
<dbReference type="eggNOG" id="COG0561">
    <property type="taxonomic scope" value="Bacteria"/>
</dbReference>
<comment type="caution">
    <text evidence="16">The sequence shown here is derived from an EMBL/GenBank/DDBJ whole genome shotgun (WGS) entry which is preliminary data.</text>
</comment>
<comment type="function">
    <text evidence="2">This enzyme scavenges exogenous and endogenous cytidine and 2'-deoxycytidine for UMP synthesis.</text>
</comment>
<dbReference type="Pfam" id="PF00383">
    <property type="entry name" value="dCMP_cyt_deam_1"/>
    <property type="match status" value="1"/>
</dbReference>
<evidence type="ECO:0000256" key="1">
    <source>
        <dbReference type="ARBA" id="ARBA00001947"/>
    </source>
</evidence>
<dbReference type="PANTHER" id="PTHR10000:SF55">
    <property type="entry name" value="5-AMINO-6-(5-PHOSPHO-D-RIBITYLAMINO)URACIL PHOSPHATASE YCSE"/>
    <property type="match status" value="1"/>
</dbReference>
<accession>U2Q0D6</accession>
<dbReference type="InterPro" id="IPR000150">
    <property type="entry name" value="Cof"/>
</dbReference>
<dbReference type="PANTHER" id="PTHR10000">
    <property type="entry name" value="PHOSPHOSERINE PHOSPHATASE"/>
    <property type="match status" value="1"/>
</dbReference>
<dbReference type="AlphaFoldDB" id="U2Q0D6"/>
<dbReference type="GO" id="GO:0055086">
    <property type="term" value="P:nucleobase-containing small molecule metabolic process"/>
    <property type="evidence" value="ECO:0007669"/>
    <property type="project" value="UniProtKB-ARBA"/>
</dbReference>
<evidence type="ECO:0000256" key="11">
    <source>
        <dbReference type="ARBA" id="ARBA00049558"/>
    </source>
</evidence>
<evidence type="ECO:0000313" key="17">
    <source>
        <dbReference type="Proteomes" id="UP000016637"/>
    </source>
</evidence>
<dbReference type="GO" id="GO:0000287">
    <property type="term" value="F:magnesium ion binding"/>
    <property type="evidence" value="ECO:0007669"/>
    <property type="project" value="TreeGrafter"/>
</dbReference>
<dbReference type="EC" id="3.5.4.5" evidence="4"/>
<dbReference type="NCBIfam" id="TIGR01354">
    <property type="entry name" value="cyt_deam_tetra"/>
    <property type="match status" value="1"/>
</dbReference>
<dbReference type="PATRIC" id="fig|1321820.3.peg.1402"/>
<evidence type="ECO:0000256" key="10">
    <source>
        <dbReference type="ARBA" id="ARBA00049252"/>
    </source>
</evidence>
<name>U2Q0D6_9BACL</name>
<dbReference type="GO" id="GO:0016791">
    <property type="term" value="F:phosphatase activity"/>
    <property type="evidence" value="ECO:0007669"/>
    <property type="project" value="TreeGrafter"/>
</dbReference>
<evidence type="ECO:0000256" key="9">
    <source>
        <dbReference type="ARBA" id="ARBA00032005"/>
    </source>
</evidence>
<dbReference type="CDD" id="cd07516">
    <property type="entry name" value="HAD_Pase"/>
    <property type="match status" value="1"/>
</dbReference>
<dbReference type="GO" id="GO:0004126">
    <property type="term" value="F:cytidine deaminase activity"/>
    <property type="evidence" value="ECO:0007669"/>
    <property type="project" value="UniProtKB-EC"/>
</dbReference>
<dbReference type="GO" id="GO:0005829">
    <property type="term" value="C:cytosol"/>
    <property type="evidence" value="ECO:0007669"/>
    <property type="project" value="TreeGrafter"/>
</dbReference>
<comment type="cofactor">
    <cofactor evidence="1 14">
        <name>Zn(2+)</name>
        <dbReference type="ChEBI" id="CHEBI:29105"/>
    </cofactor>
</comment>
<evidence type="ECO:0000256" key="2">
    <source>
        <dbReference type="ARBA" id="ARBA00003949"/>
    </source>
</evidence>